<feature type="domain" description="Rieske" evidence="10">
    <location>
        <begin position="18"/>
        <end position="132"/>
    </location>
</feature>
<evidence type="ECO:0000256" key="5">
    <source>
        <dbReference type="ARBA" id="ARBA00022990"/>
    </source>
</evidence>
<dbReference type="RefSeq" id="XP_022083149.1">
    <property type="nucleotide sequence ID" value="XM_022227457.1"/>
</dbReference>
<dbReference type="GeneID" id="110975203"/>
<dbReference type="RefSeq" id="XP_022083150.1">
    <property type="nucleotide sequence ID" value="XM_022227458.1"/>
</dbReference>
<reference evidence="12 13" key="1">
    <citation type="submission" date="2025-04" db="UniProtKB">
        <authorList>
            <consortium name="RefSeq"/>
        </authorList>
    </citation>
    <scope>IDENTIFICATION</scope>
</reference>
<evidence type="ECO:0000256" key="2">
    <source>
        <dbReference type="ARBA" id="ARBA00022714"/>
    </source>
</evidence>
<dbReference type="Gene3D" id="2.102.10.10">
    <property type="entry name" value="Rieske [2Fe-2S] iron-sulphur domain"/>
    <property type="match status" value="1"/>
</dbReference>
<dbReference type="OMA" id="SAVPKWC"/>
<keyword evidence="7" id="KW-0411">Iron-sulfur</keyword>
<dbReference type="KEGG" id="aplc:110975203"/>
<keyword evidence="11" id="KW-1185">Reference proteome</keyword>
<dbReference type="PANTHER" id="PTHR21496:SF0">
    <property type="entry name" value="RIESKE DOMAIN-CONTAINING PROTEIN"/>
    <property type="match status" value="1"/>
</dbReference>
<evidence type="ECO:0000259" key="10">
    <source>
        <dbReference type="PROSITE" id="PS51296"/>
    </source>
</evidence>
<keyword evidence="4" id="KW-0677">Repeat</keyword>
<evidence type="ECO:0000256" key="9">
    <source>
        <dbReference type="ARBA" id="ARBA00071952"/>
    </source>
</evidence>
<comment type="cofactor">
    <cofactor evidence="8">
        <name>[2Fe-2S] cluster</name>
        <dbReference type="ChEBI" id="CHEBI:190135"/>
    </cofactor>
</comment>
<dbReference type="SUPFAM" id="SSF50022">
    <property type="entry name" value="ISP domain"/>
    <property type="match status" value="1"/>
</dbReference>
<dbReference type="PANTHER" id="PTHR21496">
    <property type="entry name" value="FERREDOXIN-RELATED"/>
    <property type="match status" value="1"/>
</dbReference>
<dbReference type="InterPro" id="IPR036922">
    <property type="entry name" value="Rieske_2Fe-2S_sf"/>
</dbReference>
<evidence type="ECO:0000256" key="3">
    <source>
        <dbReference type="ARBA" id="ARBA00022723"/>
    </source>
</evidence>
<dbReference type="OrthoDB" id="426882at2759"/>
<evidence type="ECO:0000256" key="4">
    <source>
        <dbReference type="ARBA" id="ARBA00022737"/>
    </source>
</evidence>
<dbReference type="InterPro" id="IPR054716">
    <property type="entry name" value="Sol_Rieske_ferrdox_dom"/>
</dbReference>
<evidence type="ECO:0000313" key="13">
    <source>
        <dbReference type="RefSeq" id="XP_022083150.1"/>
    </source>
</evidence>
<dbReference type="GO" id="GO:0046872">
    <property type="term" value="F:metal ion binding"/>
    <property type="evidence" value="ECO:0007669"/>
    <property type="project" value="UniProtKB-KW"/>
</dbReference>
<protein>
    <recommendedName>
        <fullName evidence="9 10">Rieske domain-containing protein</fullName>
    </recommendedName>
</protein>
<dbReference type="Pfam" id="PF22543">
    <property type="entry name" value="Rieske_4"/>
    <property type="match status" value="1"/>
</dbReference>
<evidence type="ECO:0000256" key="1">
    <source>
        <dbReference type="ARBA" id="ARBA00022553"/>
    </source>
</evidence>
<keyword evidence="1" id="KW-0597">Phosphoprotein</keyword>
<sequence>MEASAQDPTSASSASSEWVAIATEVELQEIGRKTALVSNRKITVFYRDRRFYAMDFHCYHAGGPLDVGNIEDINGISCIVCPWHKYKISLETGEGFYQSIDLKNPRRAPCWKSKGIKQRTHSVEVREGMVYVRLSTSDTKYESDYYYSKDYQQRMNFVKGVP</sequence>
<evidence type="ECO:0000256" key="7">
    <source>
        <dbReference type="ARBA" id="ARBA00023014"/>
    </source>
</evidence>
<gene>
    <name evidence="12 13 14" type="primary">LOC110975203</name>
</gene>
<name>A0A8B7XT22_ACAPL</name>
<evidence type="ECO:0000313" key="11">
    <source>
        <dbReference type="Proteomes" id="UP000694845"/>
    </source>
</evidence>
<dbReference type="FunFam" id="2.102.10.10:FF:000009">
    <property type="entry name" value="Rieske Fe-S domain containing"/>
    <property type="match status" value="1"/>
</dbReference>
<dbReference type="InterPro" id="IPR017941">
    <property type="entry name" value="Rieske_2Fe-2S"/>
</dbReference>
<dbReference type="RefSeq" id="XP_022083151.1">
    <property type="nucleotide sequence ID" value="XM_022227459.1"/>
</dbReference>
<evidence type="ECO:0000256" key="8">
    <source>
        <dbReference type="ARBA" id="ARBA00034078"/>
    </source>
</evidence>
<evidence type="ECO:0000256" key="6">
    <source>
        <dbReference type="ARBA" id="ARBA00023004"/>
    </source>
</evidence>
<dbReference type="AlphaFoldDB" id="A0A8B7XT22"/>
<keyword evidence="6" id="KW-0408">Iron</keyword>
<keyword evidence="3" id="KW-0479">Metal-binding</keyword>
<keyword evidence="5" id="KW-0007">Acetylation</keyword>
<proteinExistence type="predicted"/>
<dbReference type="GO" id="GO:0051537">
    <property type="term" value="F:2 iron, 2 sulfur cluster binding"/>
    <property type="evidence" value="ECO:0007669"/>
    <property type="project" value="UniProtKB-KW"/>
</dbReference>
<dbReference type="Proteomes" id="UP000694845">
    <property type="component" value="Unplaced"/>
</dbReference>
<organism evidence="11 13">
    <name type="scientific">Acanthaster planci</name>
    <name type="common">Crown-of-thorns starfish</name>
    <dbReference type="NCBI Taxonomy" id="133434"/>
    <lineage>
        <taxon>Eukaryota</taxon>
        <taxon>Metazoa</taxon>
        <taxon>Echinodermata</taxon>
        <taxon>Eleutherozoa</taxon>
        <taxon>Asterozoa</taxon>
        <taxon>Asteroidea</taxon>
        <taxon>Valvatacea</taxon>
        <taxon>Valvatida</taxon>
        <taxon>Acanthasteridae</taxon>
        <taxon>Acanthaster</taxon>
    </lineage>
</organism>
<keyword evidence="2" id="KW-0001">2Fe-2S</keyword>
<evidence type="ECO:0000313" key="14">
    <source>
        <dbReference type="RefSeq" id="XP_022083151.1"/>
    </source>
</evidence>
<dbReference type="PROSITE" id="PS51296">
    <property type="entry name" value="RIESKE"/>
    <property type="match status" value="1"/>
</dbReference>
<evidence type="ECO:0000313" key="12">
    <source>
        <dbReference type="RefSeq" id="XP_022083149.1"/>
    </source>
</evidence>
<accession>A0A8B7XT22</accession>